<organism evidence="3">
    <name type="scientific">Arion vulgaris</name>
    <dbReference type="NCBI Taxonomy" id="1028688"/>
    <lineage>
        <taxon>Eukaryota</taxon>
        <taxon>Metazoa</taxon>
        <taxon>Spiralia</taxon>
        <taxon>Lophotrochozoa</taxon>
        <taxon>Mollusca</taxon>
        <taxon>Gastropoda</taxon>
        <taxon>Heterobranchia</taxon>
        <taxon>Euthyneura</taxon>
        <taxon>Panpulmonata</taxon>
        <taxon>Eupulmonata</taxon>
        <taxon>Stylommatophora</taxon>
        <taxon>Helicina</taxon>
        <taxon>Arionoidea</taxon>
        <taxon>Arionidae</taxon>
        <taxon>Arion</taxon>
    </lineage>
</organism>
<sequence>HNLCNQDKEYPLSSMKSSERVFSLRALTMSLLSIEGPYSIGALLASASALSLPSAIDWSHLTELPMFQLQDWSTYVSNTRQTTSDRTTHSLFHIPGSVV</sequence>
<evidence type="ECO:0000313" key="3">
    <source>
        <dbReference type="EMBL" id="CEK76983.1"/>
    </source>
</evidence>
<reference evidence="3" key="1">
    <citation type="submission" date="2014-12" db="EMBL/GenBank/DDBJ databases">
        <title>Insight into the proteome of Arion vulgaris.</title>
        <authorList>
            <person name="Aradska J."/>
            <person name="Bulat T."/>
            <person name="Smidak R."/>
            <person name="Sarate P."/>
            <person name="Gangsoo J."/>
            <person name="Sialana F."/>
            <person name="Bilban M."/>
            <person name="Lubec G."/>
        </authorList>
    </citation>
    <scope>NUCLEOTIDE SEQUENCE</scope>
    <source>
        <tissue evidence="3">Skin</tissue>
    </source>
</reference>
<proteinExistence type="predicted"/>
<dbReference type="EMBL" id="HACG01030115">
    <property type="protein sequence ID" value="CEK76980.1"/>
    <property type="molecule type" value="Transcribed_RNA"/>
</dbReference>
<dbReference type="EMBL" id="HACG01030121">
    <property type="protein sequence ID" value="CEK76986.1"/>
    <property type="molecule type" value="Transcribed_RNA"/>
</dbReference>
<dbReference type="EMBL" id="HACG01030116">
    <property type="protein sequence ID" value="CEK76981.1"/>
    <property type="molecule type" value="Transcribed_RNA"/>
</dbReference>
<name>A0A0B7A8A5_9EUPU</name>
<gene>
    <name evidence="3" type="primary">ORF102443</name>
    <name evidence="1" type="synonym">ORF102432</name>
    <name evidence="2" type="synonym">ORF102436</name>
    <name evidence="4" type="synonym">ORF102449</name>
    <name evidence="5" type="synonym">ORF102453</name>
</gene>
<dbReference type="AlphaFoldDB" id="A0A0B7A8A5"/>
<evidence type="ECO:0000313" key="4">
    <source>
        <dbReference type="EMBL" id="CEK76985.1"/>
    </source>
</evidence>
<feature type="non-terminal residue" evidence="3">
    <location>
        <position position="1"/>
    </location>
</feature>
<dbReference type="EMBL" id="HACG01030120">
    <property type="protein sequence ID" value="CEK76985.1"/>
    <property type="molecule type" value="Transcribed_RNA"/>
</dbReference>
<accession>A0A0B7A8A5</accession>
<evidence type="ECO:0000313" key="2">
    <source>
        <dbReference type="EMBL" id="CEK76981.1"/>
    </source>
</evidence>
<dbReference type="EMBL" id="HACG01030118">
    <property type="protein sequence ID" value="CEK76983.1"/>
    <property type="molecule type" value="Transcribed_RNA"/>
</dbReference>
<protein>
    <submittedName>
        <fullName evidence="3">Uncharacterized protein</fullName>
    </submittedName>
</protein>
<evidence type="ECO:0000313" key="5">
    <source>
        <dbReference type="EMBL" id="CEK76986.1"/>
    </source>
</evidence>
<evidence type="ECO:0000313" key="1">
    <source>
        <dbReference type="EMBL" id="CEK76980.1"/>
    </source>
</evidence>